<proteinExistence type="predicted"/>
<dbReference type="EMBL" id="MT143069">
    <property type="protein sequence ID" value="QJA92469.1"/>
    <property type="molecule type" value="Genomic_DNA"/>
</dbReference>
<evidence type="ECO:0000313" key="1">
    <source>
        <dbReference type="EMBL" id="QJA74132.1"/>
    </source>
</evidence>
<name>A0A6M3JYJ4_9ZZZZ</name>
<gene>
    <name evidence="1" type="ORF">MM415A02091_0011</name>
    <name evidence="2" type="ORF">MM415B04658_0011</name>
</gene>
<sequence>MSKYYVKSGSLQVCLLADSPRDAAIQAVRRFNPDSLGLLIQIDERGYEIKTDTILFSIIHLLHDEGIPCDFTNEDLDNYYTELGENE</sequence>
<organism evidence="1">
    <name type="scientific">viral metagenome</name>
    <dbReference type="NCBI Taxonomy" id="1070528"/>
    <lineage>
        <taxon>unclassified sequences</taxon>
        <taxon>metagenomes</taxon>
        <taxon>organismal metagenomes</taxon>
    </lineage>
</organism>
<dbReference type="EMBL" id="MT142076">
    <property type="protein sequence ID" value="QJA74132.1"/>
    <property type="molecule type" value="Genomic_DNA"/>
</dbReference>
<protein>
    <submittedName>
        <fullName evidence="1">Putative DNA polymerase</fullName>
    </submittedName>
</protein>
<reference evidence="1" key="1">
    <citation type="submission" date="2020-03" db="EMBL/GenBank/DDBJ databases">
        <title>The deep terrestrial virosphere.</title>
        <authorList>
            <person name="Holmfeldt K."/>
            <person name="Nilsson E."/>
            <person name="Simone D."/>
            <person name="Lopez-Fernandez M."/>
            <person name="Wu X."/>
            <person name="de Brujin I."/>
            <person name="Lundin D."/>
            <person name="Andersson A."/>
            <person name="Bertilsson S."/>
            <person name="Dopson M."/>
        </authorList>
    </citation>
    <scope>NUCLEOTIDE SEQUENCE</scope>
    <source>
        <strain evidence="1">MM415A02091</strain>
        <strain evidence="2">MM415B04658</strain>
    </source>
</reference>
<accession>A0A6M3JYJ4</accession>
<evidence type="ECO:0000313" key="2">
    <source>
        <dbReference type="EMBL" id="QJA92469.1"/>
    </source>
</evidence>
<dbReference type="AlphaFoldDB" id="A0A6M3JYJ4"/>